<sequence length="344" mass="40958">MKELMIRFIDDGEVFNEIDETRNYYLSEAESIVEKIKVRLTNEKRVSSPKGFECWVDGKQLIISSVRFENGQSLEEQLKQTILEHKEWEEDLKNKYINKINEYASKERELMVHREFKAFVIRFDQYMGNPKNDPFPLLLRLERLKDLFDGIFVNISSGFYSELEVIMGSIKESFQIIVKQTYDELSEQDQEEYEGSWSDFLRVRVITWLGNDENFNRFKNYVIAHYESVPKSRIRAIYPRYEPFQEMQDYLFSTFAKTQSFDEAYRLSNELIQSFYEKYDDILFGGFAIKNDDMVKSLIFSPVVKNFFEVIEKRKEETLPKDSNIDKGMVDDEEELESAEEINV</sequence>
<evidence type="ECO:0000313" key="4">
    <source>
        <dbReference type="Proteomes" id="UP001597301"/>
    </source>
</evidence>
<dbReference type="Proteomes" id="UP001597301">
    <property type="component" value="Unassembled WGS sequence"/>
</dbReference>
<keyword evidence="4" id="KW-1185">Reference proteome</keyword>
<feature type="compositionally biased region" description="Basic and acidic residues" evidence="2">
    <location>
        <begin position="321"/>
        <end position="330"/>
    </location>
</feature>
<gene>
    <name evidence="3" type="ORF">ACFSCZ_00405</name>
</gene>
<comment type="caution">
    <text evidence="3">The sequence shown here is derived from an EMBL/GenBank/DDBJ whole genome shotgun (WGS) entry which is preliminary data.</text>
</comment>
<dbReference type="RefSeq" id="WP_380771458.1">
    <property type="nucleotide sequence ID" value="NZ_JBHUEO010000002.1"/>
</dbReference>
<evidence type="ECO:0000256" key="2">
    <source>
        <dbReference type="SAM" id="MobiDB-lite"/>
    </source>
</evidence>
<evidence type="ECO:0000313" key="3">
    <source>
        <dbReference type="EMBL" id="MFD1705209.1"/>
    </source>
</evidence>
<evidence type="ECO:0000256" key="1">
    <source>
        <dbReference type="SAM" id="Coils"/>
    </source>
</evidence>
<proteinExistence type="predicted"/>
<feature type="coiled-coil region" evidence="1">
    <location>
        <begin position="71"/>
        <end position="109"/>
    </location>
</feature>
<accession>A0ABW4KAI4</accession>
<organism evidence="3 4">
    <name type="scientific">Siminovitchia sediminis</name>
    <dbReference type="NCBI Taxonomy" id="1274353"/>
    <lineage>
        <taxon>Bacteria</taxon>
        <taxon>Bacillati</taxon>
        <taxon>Bacillota</taxon>
        <taxon>Bacilli</taxon>
        <taxon>Bacillales</taxon>
        <taxon>Bacillaceae</taxon>
        <taxon>Siminovitchia</taxon>
    </lineage>
</organism>
<feature type="region of interest" description="Disordered" evidence="2">
    <location>
        <begin position="321"/>
        <end position="344"/>
    </location>
</feature>
<feature type="compositionally biased region" description="Acidic residues" evidence="2">
    <location>
        <begin position="331"/>
        <end position="344"/>
    </location>
</feature>
<keyword evidence="1" id="KW-0175">Coiled coil</keyword>
<protein>
    <submittedName>
        <fullName evidence="3">Uncharacterized protein</fullName>
    </submittedName>
</protein>
<reference evidence="4" key="1">
    <citation type="journal article" date="2019" name="Int. J. Syst. Evol. Microbiol.">
        <title>The Global Catalogue of Microorganisms (GCM) 10K type strain sequencing project: providing services to taxonomists for standard genome sequencing and annotation.</title>
        <authorList>
            <consortium name="The Broad Institute Genomics Platform"/>
            <consortium name="The Broad Institute Genome Sequencing Center for Infectious Disease"/>
            <person name="Wu L."/>
            <person name="Ma J."/>
        </authorList>
    </citation>
    <scope>NUCLEOTIDE SEQUENCE [LARGE SCALE GENOMIC DNA]</scope>
    <source>
        <strain evidence="4">CGMCC 1.12295</strain>
    </source>
</reference>
<dbReference type="EMBL" id="JBHUEO010000002">
    <property type="protein sequence ID" value="MFD1705209.1"/>
    <property type="molecule type" value="Genomic_DNA"/>
</dbReference>
<name>A0ABW4KAI4_9BACI</name>